<dbReference type="PANTHER" id="PTHR13318">
    <property type="entry name" value="PARTNER OF PAIRED, ISOFORM B-RELATED"/>
    <property type="match status" value="1"/>
</dbReference>
<keyword evidence="2" id="KW-1185">Reference proteome</keyword>
<name>A0A8H7MBC8_9PLEO</name>
<dbReference type="Proteomes" id="UP000651452">
    <property type="component" value="Unassembled WGS sequence"/>
</dbReference>
<dbReference type="OrthoDB" id="5368161at2759"/>
<dbReference type="InterPro" id="IPR032675">
    <property type="entry name" value="LRR_dom_sf"/>
</dbReference>
<reference evidence="1" key="2">
    <citation type="submission" date="2020-09" db="EMBL/GenBank/DDBJ databases">
        <title>Reference genome assembly for Australian Ascochyta lentis isolate Al4.</title>
        <authorList>
            <person name="Lee R.C."/>
            <person name="Farfan-Caceres L.M."/>
            <person name="Debler J.W."/>
            <person name="Williams A.H."/>
            <person name="Henares B.M."/>
        </authorList>
    </citation>
    <scope>NUCLEOTIDE SEQUENCE</scope>
    <source>
        <strain evidence="1">Al4</strain>
    </source>
</reference>
<proteinExistence type="predicted"/>
<dbReference type="SUPFAM" id="SSF52047">
    <property type="entry name" value="RNI-like"/>
    <property type="match status" value="1"/>
</dbReference>
<evidence type="ECO:0000313" key="1">
    <source>
        <dbReference type="EMBL" id="KAF9690546.1"/>
    </source>
</evidence>
<gene>
    <name evidence="1" type="ORF">EKO04_011538</name>
</gene>
<dbReference type="EMBL" id="RZGK01000023">
    <property type="protein sequence ID" value="KAF9690546.1"/>
    <property type="molecule type" value="Genomic_DNA"/>
</dbReference>
<protein>
    <submittedName>
        <fullName evidence="1">Uncharacterized protein</fullName>
    </submittedName>
</protein>
<dbReference type="GO" id="GO:0031146">
    <property type="term" value="P:SCF-dependent proteasomal ubiquitin-dependent protein catabolic process"/>
    <property type="evidence" value="ECO:0007669"/>
    <property type="project" value="TreeGrafter"/>
</dbReference>
<organism evidence="1 2">
    <name type="scientific">Ascochyta lentis</name>
    <dbReference type="NCBI Taxonomy" id="205686"/>
    <lineage>
        <taxon>Eukaryota</taxon>
        <taxon>Fungi</taxon>
        <taxon>Dikarya</taxon>
        <taxon>Ascomycota</taxon>
        <taxon>Pezizomycotina</taxon>
        <taxon>Dothideomycetes</taxon>
        <taxon>Pleosporomycetidae</taxon>
        <taxon>Pleosporales</taxon>
        <taxon>Pleosporineae</taxon>
        <taxon>Didymellaceae</taxon>
        <taxon>Ascochyta</taxon>
    </lineage>
</organism>
<dbReference type="AlphaFoldDB" id="A0A8H7MBC8"/>
<comment type="caution">
    <text evidence="1">The sequence shown here is derived from an EMBL/GenBank/DDBJ whole genome shotgun (WGS) entry which is preliminary data.</text>
</comment>
<dbReference type="GO" id="GO:0019005">
    <property type="term" value="C:SCF ubiquitin ligase complex"/>
    <property type="evidence" value="ECO:0007669"/>
    <property type="project" value="TreeGrafter"/>
</dbReference>
<sequence>MHRALLLPEIVTAIIRTSKTEPGLLYNCLFVNKLFSFEACRILWKGCYGIFGVGHVTPRISDLAGMVSRKDSGRNRAQYYANFIRVLVFQEDHEADDATLHPQLRNLQFPLLEDLNIWKTKAAEEFNTEENILHYVHPGLRDLRVDASGPLSDFFLKELSRLCPRLQQLDIDFKNVTITKEGLASFLKNMSSLEGLHVAALVDSWSAEALAAVSTHERLKLLHVPATPETWFDSIDMASSSYFFQTLKYFYCLDTTGKALIRLHDLTPRLEALHVYNNNLQGADDVLFAASKFPRLVNFRYQPGMNARIAGPDLLKLAQGCQSLTSLSIGQDQATLPIATDITERVVSILAQNLPSLKELYLLFESESPPGIAAIFSSLSRNCKHLERLEIACGSDWQSITSLPKEPLFPNLWTITLRPQLHMEDLLTAAEFDQLFGYFQTHAAQWLPKVEYFTIDEADDWEQEFNDYMYTVGYKREYGSDVDEDSEIDRQACFGGGDAGEEEAEELYDLIADHALNLRLSDA</sequence>
<accession>A0A8H7MBC8</accession>
<dbReference type="Gene3D" id="3.80.10.10">
    <property type="entry name" value="Ribonuclease Inhibitor"/>
    <property type="match status" value="2"/>
</dbReference>
<reference evidence="1" key="1">
    <citation type="submission" date="2018-12" db="EMBL/GenBank/DDBJ databases">
        <authorList>
            <person name="Syme R.A."/>
            <person name="Farfan-Caceres L."/>
            <person name="Lichtenzveig J."/>
        </authorList>
    </citation>
    <scope>NUCLEOTIDE SEQUENCE</scope>
    <source>
        <strain evidence="1">Al4</strain>
    </source>
</reference>
<evidence type="ECO:0000313" key="2">
    <source>
        <dbReference type="Proteomes" id="UP000651452"/>
    </source>
</evidence>